<evidence type="ECO:0000313" key="1">
    <source>
        <dbReference type="EMBL" id="KAG6630002.1"/>
    </source>
</evidence>
<name>A0A8T1NJQ0_CARIL</name>
<dbReference type="EMBL" id="CM031822">
    <property type="protein sequence ID" value="KAG6630002.1"/>
    <property type="molecule type" value="Genomic_DNA"/>
</dbReference>
<gene>
    <name evidence="1" type="ORF">CIPAW_14G124600</name>
</gene>
<organism evidence="1 2">
    <name type="scientific">Carya illinoinensis</name>
    <name type="common">Pecan</name>
    <dbReference type="NCBI Taxonomy" id="32201"/>
    <lineage>
        <taxon>Eukaryota</taxon>
        <taxon>Viridiplantae</taxon>
        <taxon>Streptophyta</taxon>
        <taxon>Embryophyta</taxon>
        <taxon>Tracheophyta</taxon>
        <taxon>Spermatophyta</taxon>
        <taxon>Magnoliopsida</taxon>
        <taxon>eudicotyledons</taxon>
        <taxon>Gunneridae</taxon>
        <taxon>Pentapetalae</taxon>
        <taxon>rosids</taxon>
        <taxon>fabids</taxon>
        <taxon>Fagales</taxon>
        <taxon>Juglandaceae</taxon>
        <taxon>Carya</taxon>
    </lineage>
</organism>
<protein>
    <submittedName>
        <fullName evidence="1">Uncharacterized protein</fullName>
    </submittedName>
</protein>
<accession>A0A8T1NJQ0</accession>
<comment type="caution">
    <text evidence="1">The sequence shown here is derived from an EMBL/GenBank/DDBJ whole genome shotgun (WGS) entry which is preliminary data.</text>
</comment>
<proteinExistence type="predicted"/>
<keyword evidence="2" id="KW-1185">Reference proteome</keyword>
<dbReference type="Proteomes" id="UP000811609">
    <property type="component" value="Chromosome 14"/>
</dbReference>
<reference evidence="1" key="1">
    <citation type="submission" date="2020-12" db="EMBL/GenBank/DDBJ databases">
        <title>WGS assembly of Carya illinoinensis cv. Pawnee.</title>
        <authorList>
            <person name="Platts A."/>
            <person name="Shu S."/>
            <person name="Wright S."/>
            <person name="Barry K."/>
            <person name="Edger P."/>
            <person name="Pires J.C."/>
            <person name="Schmutz J."/>
        </authorList>
    </citation>
    <scope>NUCLEOTIDE SEQUENCE</scope>
    <source>
        <tissue evidence="1">Leaf</tissue>
    </source>
</reference>
<dbReference type="AlphaFoldDB" id="A0A8T1NJQ0"/>
<sequence>MFCPFVVQTEGKPTNLNSLQFIAPFHFISPESIFVSQTNNFVLFTSALRSQLSSIDHHKSSLLDHIQSLGHSKFLLLVLRGYISAPSFPAKKMATIIDHFLHFPKTLWNLIQSLLIFTQEIPSLTLFQFLLKRHLVSLIHKSKLLSILFKELLLYNPILALSPSAILCFEEMHVLLQRESRPSSRTTPTVARCGSSCRPSRWLTLETIWVPIRVFDLIRTSSLSSPFVF</sequence>
<evidence type="ECO:0000313" key="2">
    <source>
        <dbReference type="Proteomes" id="UP000811609"/>
    </source>
</evidence>